<accession>A0ABV0JG65</accession>
<organism evidence="1 2">
    <name type="scientific">Trichocoleus desertorum GB2-A4</name>
    <dbReference type="NCBI Taxonomy" id="2933944"/>
    <lineage>
        <taxon>Bacteria</taxon>
        <taxon>Bacillati</taxon>
        <taxon>Cyanobacteriota</taxon>
        <taxon>Cyanophyceae</taxon>
        <taxon>Leptolyngbyales</taxon>
        <taxon>Trichocoleusaceae</taxon>
        <taxon>Trichocoleus</taxon>
    </lineage>
</organism>
<evidence type="ECO:0000313" key="1">
    <source>
        <dbReference type="EMBL" id="MEP0820787.1"/>
    </source>
</evidence>
<protein>
    <submittedName>
        <fullName evidence="1">Uncharacterized protein</fullName>
    </submittedName>
</protein>
<sequence length="141" mass="16182">MGFLNWFQQQPSESDSQLDLFNSSQELTKHERVDGATVYKDFQQSMLDKKVSAEGRRKAVVAETQELFDCTIDELYEGTGGKKGDRASLPKEAQKAYLVNETIATHRINDSECSGSQKQRDDQVVETVRETAERTRKWFPW</sequence>
<name>A0ABV0JG65_9CYAN</name>
<gene>
    <name evidence="1" type="ORF">NC998_27245</name>
</gene>
<comment type="caution">
    <text evidence="1">The sequence shown here is derived from an EMBL/GenBank/DDBJ whole genome shotgun (WGS) entry which is preliminary data.</text>
</comment>
<dbReference type="Proteomes" id="UP001464891">
    <property type="component" value="Unassembled WGS sequence"/>
</dbReference>
<keyword evidence="2" id="KW-1185">Reference proteome</keyword>
<proteinExistence type="predicted"/>
<reference evidence="1 2" key="1">
    <citation type="submission" date="2022-04" db="EMBL/GenBank/DDBJ databases">
        <title>Positive selection, recombination, and allopatry shape intraspecific diversity of widespread and dominant cyanobacteria.</title>
        <authorList>
            <person name="Wei J."/>
            <person name="Shu W."/>
            <person name="Hu C."/>
        </authorList>
    </citation>
    <scope>NUCLEOTIDE SEQUENCE [LARGE SCALE GENOMIC DNA]</scope>
    <source>
        <strain evidence="1 2">GB2-A4</strain>
    </source>
</reference>
<evidence type="ECO:0000313" key="2">
    <source>
        <dbReference type="Proteomes" id="UP001464891"/>
    </source>
</evidence>
<dbReference type="EMBL" id="JAMPKM010000045">
    <property type="protein sequence ID" value="MEP0820787.1"/>
    <property type="molecule type" value="Genomic_DNA"/>
</dbReference>